<evidence type="ECO:0000256" key="1">
    <source>
        <dbReference type="SAM" id="MobiDB-lite"/>
    </source>
</evidence>
<comment type="caution">
    <text evidence="2">The sequence shown here is derived from an EMBL/GenBank/DDBJ whole genome shotgun (WGS) entry which is preliminary data.</text>
</comment>
<name>A0A8X8B3B5_BRACI</name>
<evidence type="ECO:0000313" key="3">
    <source>
        <dbReference type="Proteomes" id="UP000886595"/>
    </source>
</evidence>
<keyword evidence="3" id="KW-1185">Reference proteome</keyword>
<evidence type="ECO:0000313" key="2">
    <source>
        <dbReference type="EMBL" id="KAG2322374.1"/>
    </source>
</evidence>
<feature type="compositionally biased region" description="Basic and acidic residues" evidence="1">
    <location>
        <begin position="42"/>
        <end position="52"/>
    </location>
</feature>
<sequence>MAELDQASEASKAGKTGVDTSRRRSDESPLTTTADLHTGQEQTHDCRPDMKSKPYTRLHAPPTLQSTKRKRASERRLHTDLASPELDRRRRTTMLSKGNEDSSFGGDDYEKEIGVLLAEQQRRQEEADDWCVAG</sequence>
<proteinExistence type="predicted"/>
<gene>
    <name evidence="2" type="ORF">Bca52824_015587</name>
</gene>
<reference evidence="2 3" key="1">
    <citation type="submission" date="2020-02" db="EMBL/GenBank/DDBJ databases">
        <authorList>
            <person name="Ma Q."/>
            <person name="Huang Y."/>
            <person name="Song X."/>
            <person name="Pei D."/>
        </authorList>
    </citation>
    <scope>NUCLEOTIDE SEQUENCE [LARGE SCALE GENOMIC DNA]</scope>
    <source>
        <strain evidence="2">Sxm20200214</strain>
        <tissue evidence="2">Leaf</tissue>
    </source>
</reference>
<feature type="compositionally biased region" description="Polar residues" evidence="1">
    <location>
        <begin position="28"/>
        <end position="41"/>
    </location>
</feature>
<dbReference type="AlphaFoldDB" id="A0A8X8B3B5"/>
<organism evidence="2 3">
    <name type="scientific">Brassica carinata</name>
    <name type="common">Ethiopian mustard</name>
    <name type="synonym">Abyssinian cabbage</name>
    <dbReference type="NCBI Taxonomy" id="52824"/>
    <lineage>
        <taxon>Eukaryota</taxon>
        <taxon>Viridiplantae</taxon>
        <taxon>Streptophyta</taxon>
        <taxon>Embryophyta</taxon>
        <taxon>Tracheophyta</taxon>
        <taxon>Spermatophyta</taxon>
        <taxon>Magnoliopsida</taxon>
        <taxon>eudicotyledons</taxon>
        <taxon>Gunneridae</taxon>
        <taxon>Pentapetalae</taxon>
        <taxon>rosids</taxon>
        <taxon>malvids</taxon>
        <taxon>Brassicales</taxon>
        <taxon>Brassicaceae</taxon>
        <taxon>Brassiceae</taxon>
        <taxon>Brassica</taxon>
    </lineage>
</organism>
<accession>A0A8X8B3B5</accession>
<feature type="region of interest" description="Disordered" evidence="1">
    <location>
        <begin position="1"/>
        <end position="108"/>
    </location>
</feature>
<dbReference type="EMBL" id="JAAMPC010000003">
    <property type="protein sequence ID" value="KAG2322374.1"/>
    <property type="molecule type" value="Genomic_DNA"/>
</dbReference>
<protein>
    <submittedName>
        <fullName evidence="2">Uncharacterized protein</fullName>
    </submittedName>
</protein>
<dbReference type="Proteomes" id="UP000886595">
    <property type="component" value="Unassembled WGS sequence"/>
</dbReference>